<dbReference type="Pfam" id="PF13392">
    <property type="entry name" value="HNH_3"/>
    <property type="match status" value="1"/>
</dbReference>
<proteinExistence type="predicted"/>
<evidence type="ECO:0000313" key="3">
    <source>
        <dbReference type="Proteomes" id="UP000262982"/>
    </source>
</evidence>
<keyword evidence="3" id="KW-1185">Reference proteome</keyword>
<dbReference type="SUPFAM" id="SSF54060">
    <property type="entry name" value="His-Me finger endonucleases"/>
    <property type="match status" value="1"/>
</dbReference>
<evidence type="ECO:0000259" key="1">
    <source>
        <dbReference type="Pfam" id="PF13392"/>
    </source>
</evidence>
<keyword evidence="2" id="KW-0540">Nuclease</keyword>
<dbReference type="GeneID" id="55002905"/>
<name>A0A385IGB5_9CAUD</name>
<keyword evidence="2" id="KW-0378">Hydrolase</keyword>
<dbReference type="KEGG" id="vg:55002905"/>
<organism evidence="2 3">
    <name type="scientific">Dickeya phage Katbat</name>
    <dbReference type="NCBI Taxonomy" id="2320191"/>
    <lineage>
        <taxon>Viruses</taxon>
        <taxon>Duplodnaviria</taxon>
        <taxon>Heunggongvirae</taxon>
        <taxon>Uroviricota</taxon>
        <taxon>Caudoviricetes</taxon>
        <taxon>Autographivirales</taxon>
        <taxon>Autotranscriptaviridae</taxon>
        <taxon>Studiervirinae</taxon>
        <taxon>Aarhusvirus</taxon>
        <taxon>Aarhusvirus katbat</taxon>
    </lineage>
</organism>
<dbReference type="Gene3D" id="3.90.75.10">
    <property type="entry name" value="Homing Intron 3 (I-ppo) Encoded Endonuclease, Chain A"/>
    <property type="match status" value="1"/>
</dbReference>
<protein>
    <submittedName>
        <fullName evidence="2">HNH endonuclease</fullName>
    </submittedName>
</protein>
<keyword evidence="2" id="KW-0255">Endonuclease</keyword>
<feature type="domain" description="HNH nuclease" evidence="1">
    <location>
        <begin position="45"/>
        <end position="89"/>
    </location>
</feature>
<dbReference type="EMBL" id="MH807813">
    <property type="protein sequence ID" value="AXY81724.1"/>
    <property type="molecule type" value="Genomic_DNA"/>
</dbReference>
<dbReference type="GO" id="GO:0004519">
    <property type="term" value="F:endonuclease activity"/>
    <property type="evidence" value="ECO:0007669"/>
    <property type="project" value="UniProtKB-KW"/>
</dbReference>
<accession>A0A385IGB5</accession>
<evidence type="ECO:0000313" key="2">
    <source>
        <dbReference type="EMBL" id="AXY81724.1"/>
    </source>
</evidence>
<sequence>MNKPQDLMKRFMKKVQKTADCWLWMASTRGTNGYGTLSIGNKMALAHRVSHELFKGPIPNGQTIMHSCDNPLCVNPEHLSLGNQSLNMRDMYSKGRGNPATIITNHLEEILTSTLSSYKLGAKLGISPSYIRHLKRKEATNGRT</sequence>
<dbReference type="InterPro" id="IPR003615">
    <property type="entry name" value="HNH_nuc"/>
</dbReference>
<dbReference type="InterPro" id="IPR044925">
    <property type="entry name" value="His-Me_finger_sf"/>
</dbReference>
<dbReference type="RefSeq" id="YP_009811875.1">
    <property type="nucleotide sequence ID" value="NC_048057.1"/>
</dbReference>
<dbReference type="InterPro" id="IPR044930">
    <property type="entry name" value="Homing_endonuclease_His-Me"/>
</dbReference>
<reference evidence="3" key="1">
    <citation type="submission" date="2018-08" db="EMBL/GenBank/DDBJ databases">
        <title>SRE bacteriophages.</title>
        <authorList>
            <person name="Carstens A.B."/>
            <person name="Djurhuus A.M."/>
            <person name="Kot W."/>
            <person name="Hansen L.H."/>
        </authorList>
    </citation>
    <scope>NUCLEOTIDE SEQUENCE [LARGE SCALE GENOMIC DNA]</scope>
</reference>
<dbReference type="Proteomes" id="UP000262982">
    <property type="component" value="Segment"/>
</dbReference>